<name>A0ACC2CFV1_DIPCM</name>
<reference evidence="2" key="1">
    <citation type="journal article" date="2024" name="Proc. Natl. Acad. Sci. U.S.A.">
        <title>Extraordinary preservation of gene collinearity over three hundred million years revealed in homosporous lycophytes.</title>
        <authorList>
            <person name="Li C."/>
            <person name="Wickell D."/>
            <person name="Kuo L.Y."/>
            <person name="Chen X."/>
            <person name="Nie B."/>
            <person name="Liao X."/>
            <person name="Peng D."/>
            <person name="Ji J."/>
            <person name="Jenkins J."/>
            <person name="Williams M."/>
            <person name="Shu S."/>
            <person name="Plott C."/>
            <person name="Barry K."/>
            <person name="Rajasekar S."/>
            <person name="Grimwood J."/>
            <person name="Han X."/>
            <person name="Sun S."/>
            <person name="Hou Z."/>
            <person name="He W."/>
            <person name="Dai G."/>
            <person name="Sun C."/>
            <person name="Schmutz J."/>
            <person name="Leebens-Mack J.H."/>
            <person name="Li F.W."/>
            <person name="Wang L."/>
        </authorList>
    </citation>
    <scope>NUCLEOTIDE SEQUENCE [LARGE SCALE GENOMIC DNA]</scope>
    <source>
        <strain evidence="2">cv. PW_Plant_1</strain>
    </source>
</reference>
<proteinExistence type="predicted"/>
<sequence>MSVQWQSFLSLSTMEPATPPSALPPNTSTPPPFVLSKVSPPTIPRSILSEDVHYHVGQLYALFSEMQGENATLKLEVQKLRDEISQLRTLLPSSTTDLAETSNKISSDTVQKK</sequence>
<organism evidence="1 2">
    <name type="scientific">Diphasiastrum complanatum</name>
    <name type="common">Issler's clubmoss</name>
    <name type="synonym">Lycopodium complanatum</name>
    <dbReference type="NCBI Taxonomy" id="34168"/>
    <lineage>
        <taxon>Eukaryota</taxon>
        <taxon>Viridiplantae</taxon>
        <taxon>Streptophyta</taxon>
        <taxon>Embryophyta</taxon>
        <taxon>Tracheophyta</taxon>
        <taxon>Lycopodiopsida</taxon>
        <taxon>Lycopodiales</taxon>
        <taxon>Lycopodiaceae</taxon>
        <taxon>Lycopodioideae</taxon>
        <taxon>Diphasiastrum</taxon>
    </lineage>
</organism>
<accession>A0ACC2CFV1</accession>
<dbReference type="EMBL" id="CM055101">
    <property type="protein sequence ID" value="KAJ7540814.1"/>
    <property type="molecule type" value="Genomic_DNA"/>
</dbReference>
<evidence type="ECO:0000313" key="2">
    <source>
        <dbReference type="Proteomes" id="UP001162992"/>
    </source>
</evidence>
<protein>
    <submittedName>
        <fullName evidence="1">Uncharacterized protein</fullName>
    </submittedName>
</protein>
<comment type="caution">
    <text evidence="1">The sequence shown here is derived from an EMBL/GenBank/DDBJ whole genome shotgun (WGS) entry which is preliminary data.</text>
</comment>
<gene>
    <name evidence="1" type="ORF">O6H91_10G032100</name>
</gene>
<evidence type="ECO:0000313" key="1">
    <source>
        <dbReference type="EMBL" id="KAJ7540814.1"/>
    </source>
</evidence>
<dbReference type="Proteomes" id="UP001162992">
    <property type="component" value="Chromosome 10"/>
</dbReference>
<keyword evidence="2" id="KW-1185">Reference proteome</keyword>